<evidence type="ECO:0000313" key="8">
    <source>
        <dbReference type="Proteomes" id="UP000050794"/>
    </source>
</evidence>
<keyword evidence="5" id="KW-0141">cGMP biosynthesis</keyword>
<dbReference type="AlphaFoldDB" id="A0A183U3C6"/>
<proteinExistence type="predicted"/>
<reference evidence="7 8" key="2">
    <citation type="submission" date="2018-11" db="EMBL/GenBank/DDBJ databases">
        <authorList>
            <consortium name="Pathogen Informatics"/>
        </authorList>
    </citation>
    <scope>NUCLEOTIDE SEQUENCE [LARGE SCALE GENOMIC DNA]</scope>
</reference>
<comment type="catalytic activity">
    <reaction evidence="1">
        <text>GTP = 3',5'-cyclic GMP + diphosphate</text>
        <dbReference type="Rhea" id="RHEA:13665"/>
        <dbReference type="ChEBI" id="CHEBI:33019"/>
        <dbReference type="ChEBI" id="CHEBI:37565"/>
        <dbReference type="ChEBI" id="CHEBI:57746"/>
        <dbReference type="EC" id="4.6.1.2"/>
    </reaction>
</comment>
<dbReference type="GO" id="GO:0004383">
    <property type="term" value="F:guanylate cyclase activity"/>
    <property type="evidence" value="ECO:0007669"/>
    <property type="project" value="UniProtKB-EC"/>
</dbReference>
<dbReference type="GO" id="GO:0007168">
    <property type="term" value="P:receptor guanylyl cyclase signaling pathway"/>
    <property type="evidence" value="ECO:0007669"/>
    <property type="project" value="TreeGrafter"/>
</dbReference>
<dbReference type="Proteomes" id="UP000050794">
    <property type="component" value="Unassembled WGS sequence"/>
</dbReference>
<evidence type="ECO:0000313" key="7">
    <source>
        <dbReference type="EMBL" id="VDM28713.1"/>
    </source>
</evidence>
<evidence type="ECO:0000256" key="5">
    <source>
        <dbReference type="ARBA" id="ARBA00023293"/>
    </source>
</evidence>
<dbReference type="InterPro" id="IPR050401">
    <property type="entry name" value="Cyclic_nucleotide_synthase"/>
</dbReference>
<sequence>MMNNAIQSEKVQTDDFFAYCLMRDIIDGLNALHSSPAGYHGMVTSANCLADEMWQVKISNFGLRYLRRLKKLNDDDLLWAAPEVLRDSIREDSRSGDVYSLVITCSELICLTPLWNLGERKERSADLPLLFVGDPTSGRDNCVMHDRAEDGVSQASVKAVIRAKLSKNGIFGTATFIGEICARGRHP</sequence>
<keyword evidence="4" id="KW-0456">Lyase</keyword>
<dbReference type="GO" id="GO:0004016">
    <property type="term" value="F:adenylate cyclase activity"/>
    <property type="evidence" value="ECO:0007669"/>
    <property type="project" value="TreeGrafter"/>
</dbReference>
<keyword evidence="8" id="KW-1185">Reference proteome</keyword>
<dbReference type="PANTHER" id="PTHR11920">
    <property type="entry name" value="GUANYLYL CYCLASE"/>
    <property type="match status" value="1"/>
</dbReference>
<dbReference type="PANTHER" id="PTHR11920:SF501">
    <property type="entry name" value="GUANYLATE CYCLASE 32E"/>
    <property type="match status" value="1"/>
</dbReference>
<evidence type="ECO:0000259" key="6">
    <source>
        <dbReference type="PROSITE" id="PS50011"/>
    </source>
</evidence>
<keyword evidence="3" id="KW-0547">Nucleotide-binding</keyword>
<evidence type="ECO:0000256" key="3">
    <source>
        <dbReference type="ARBA" id="ARBA00022741"/>
    </source>
</evidence>
<dbReference type="PROSITE" id="PS50011">
    <property type="entry name" value="PROTEIN_KINASE_DOM"/>
    <property type="match status" value="1"/>
</dbReference>
<feature type="domain" description="Protein kinase" evidence="6">
    <location>
        <begin position="1"/>
        <end position="187"/>
    </location>
</feature>
<dbReference type="Pfam" id="PF07714">
    <property type="entry name" value="PK_Tyr_Ser-Thr"/>
    <property type="match status" value="1"/>
</dbReference>
<organism evidence="8 9">
    <name type="scientific">Toxocara canis</name>
    <name type="common">Canine roundworm</name>
    <dbReference type="NCBI Taxonomy" id="6265"/>
    <lineage>
        <taxon>Eukaryota</taxon>
        <taxon>Metazoa</taxon>
        <taxon>Ecdysozoa</taxon>
        <taxon>Nematoda</taxon>
        <taxon>Chromadorea</taxon>
        <taxon>Rhabditida</taxon>
        <taxon>Spirurina</taxon>
        <taxon>Ascaridomorpha</taxon>
        <taxon>Ascaridoidea</taxon>
        <taxon>Toxocaridae</taxon>
        <taxon>Toxocara</taxon>
    </lineage>
</organism>
<dbReference type="WBParaSite" id="TCNE_0000299601-mRNA-1">
    <property type="protein sequence ID" value="TCNE_0000299601-mRNA-1"/>
    <property type="gene ID" value="TCNE_0000299601"/>
</dbReference>
<dbReference type="GO" id="GO:0004672">
    <property type="term" value="F:protein kinase activity"/>
    <property type="evidence" value="ECO:0007669"/>
    <property type="project" value="InterPro"/>
</dbReference>
<dbReference type="Gene3D" id="1.10.510.10">
    <property type="entry name" value="Transferase(Phosphotransferase) domain 1"/>
    <property type="match status" value="1"/>
</dbReference>
<dbReference type="SUPFAM" id="SSF56112">
    <property type="entry name" value="Protein kinase-like (PK-like)"/>
    <property type="match status" value="1"/>
</dbReference>
<dbReference type="GO" id="GO:0005886">
    <property type="term" value="C:plasma membrane"/>
    <property type="evidence" value="ECO:0007669"/>
    <property type="project" value="TreeGrafter"/>
</dbReference>
<dbReference type="GO" id="GO:0005524">
    <property type="term" value="F:ATP binding"/>
    <property type="evidence" value="ECO:0007669"/>
    <property type="project" value="InterPro"/>
</dbReference>
<dbReference type="EMBL" id="UYWY01003458">
    <property type="protein sequence ID" value="VDM28713.1"/>
    <property type="molecule type" value="Genomic_DNA"/>
</dbReference>
<dbReference type="InterPro" id="IPR000719">
    <property type="entry name" value="Prot_kinase_dom"/>
</dbReference>
<dbReference type="InterPro" id="IPR001245">
    <property type="entry name" value="Ser-Thr/Tyr_kinase_cat_dom"/>
</dbReference>
<accession>A0A183U3C6</accession>
<gene>
    <name evidence="7" type="ORF">TCNE_LOCUS2996</name>
</gene>
<evidence type="ECO:0000256" key="4">
    <source>
        <dbReference type="ARBA" id="ARBA00023239"/>
    </source>
</evidence>
<dbReference type="GO" id="GO:0001653">
    <property type="term" value="F:peptide receptor activity"/>
    <property type="evidence" value="ECO:0007669"/>
    <property type="project" value="TreeGrafter"/>
</dbReference>
<evidence type="ECO:0000256" key="2">
    <source>
        <dbReference type="ARBA" id="ARBA00012202"/>
    </source>
</evidence>
<reference evidence="9" key="1">
    <citation type="submission" date="2016-06" db="UniProtKB">
        <authorList>
            <consortium name="WormBaseParasite"/>
        </authorList>
    </citation>
    <scope>IDENTIFICATION</scope>
</reference>
<dbReference type="InterPro" id="IPR011009">
    <property type="entry name" value="Kinase-like_dom_sf"/>
</dbReference>
<evidence type="ECO:0000313" key="9">
    <source>
        <dbReference type="WBParaSite" id="TCNE_0000299601-mRNA-1"/>
    </source>
</evidence>
<dbReference type="EC" id="4.6.1.2" evidence="2"/>
<name>A0A183U3C6_TOXCA</name>
<protein>
    <recommendedName>
        <fullName evidence="2">guanylate cyclase</fullName>
        <ecNumber evidence="2">4.6.1.2</ecNumber>
    </recommendedName>
</protein>
<evidence type="ECO:0000256" key="1">
    <source>
        <dbReference type="ARBA" id="ARBA00001436"/>
    </source>
</evidence>